<organism evidence="9 10">
    <name type="scientific">Macrococcus brunensis</name>
    <dbReference type="NCBI Taxonomy" id="198483"/>
    <lineage>
        <taxon>Bacteria</taxon>
        <taxon>Bacillati</taxon>
        <taxon>Bacillota</taxon>
        <taxon>Bacilli</taxon>
        <taxon>Bacillales</taxon>
        <taxon>Staphylococcaceae</taxon>
        <taxon>Macrococcus</taxon>
    </lineage>
</organism>
<dbReference type="Pfam" id="PF04239">
    <property type="entry name" value="DUF421"/>
    <property type="match status" value="1"/>
</dbReference>
<dbReference type="OrthoDB" id="9793799at2"/>
<name>A0A4R6BFP3_9STAP</name>
<evidence type="ECO:0000256" key="6">
    <source>
        <dbReference type="ARBA" id="ARBA00023136"/>
    </source>
</evidence>
<evidence type="ECO:0000259" key="8">
    <source>
        <dbReference type="Pfam" id="PF04239"/>
    </source>
</evidence>
<sequence length="178" mass="19725">MFFDNFNVIIRTFLIGIMAYTALIILLRASGKRTLTKLNAFDLIVTIALGSTLASIMTSKDIALLQGIVAFATLIGLQLLLTKLSLINPKVSEIIKSNPTLLYYKGQFLKEAMKKERLLETEVKQAVRSQGHASLSEIEAIILETDGTLSILKPDQSLEQTLLEKVSYPSKDDSTYDN</sequence>
<dbReference type="InterPro" id="IPR007353">
    <property type="entry name" value="DUF421"/>
</dbReference>
<dbReference type="InterPro" id="IPR023090">
    <property type="entry name" value="UPF0702_alpha/beta_dom_sf"/>
</dbReference>
<proteinExistence type="inferred from homology"/>
<protein>
    <submittedName>
        <fullName evidence="9">DUF421 domain-containing protein</fullName>
    </submittedName>
</protein>
<dbReference type="PANTHER" id="PTHR34582">
    <property type="entry name" value="UPF0702 TRANSMEMBRANE PROTEIN YCAP"/>
    <property type="match status" value="1"/>
</dbReference>
<keyword evidence="3" id="KW-1003">Cell membrane</keyword>
<evidence type="ECO:0000313" key="9">
    <source>
        <dbReference type="EMBL" id="TDL98701.1"/>
    </source>
</evidence>
<evidence type="ECO:0000256" key="1">
    <source>
        <dbReference type="ARBA" id="ARBA00004651"/>
    </source>
</evidence>
<comment type="caution">
    <text evidence="9">The sequence shown here is derived from an EMBL/GenBank/DDBJ whole genome shotgun (WGS) entry which is preliminary data.</text>
</comment>
<evidence type="ECO:0000256" key="7">
    <source>
        <dbReference type="SAM" id="Phobius"/>
    </source>
</evidence>
<dbReference type="Proteomes" id="UP000295310">
    <property type="component" value="Unassembled WGS sequence"/>
</dbReference>
<evidence type="ECO:0000256" key="3">
    <source>
        <dbReference type="ARBA" id="ARBA00022475"/>
    </source>
</evidence>
<evidence type="ECO:0000256" key="5">
    <source>
        <dbReference type="ARBA" id="ARBA00022989"/>
    </source>
</evidence>
<keyword evidence="10" id="KW-1185">Reference proteome</keyword>
<evidence type="ECO:0000256" key="4">
    <source>
        <dbReference type="ARBA" id="ARBA00022692"/>
    </source>
</evidence>
<dbReference type="GO" id="GO:0005886">
    <property type="term" value="C:plasma membrane"/>
    <property type="evidence" value="ECO:0007669"/>
    <property type="project" value="UniProtKB-SubCell"/>
</dbReference>
<feature type="transmembrane region" description="Helical" evidence="7">
    <location>
        <begin position="39"/>
        <end position="57"/>
    </location>
</feature>
<comment type="similarity">
    <text evidence="2">Belongs to the UPF0702 family.</text>
</comment>
<evidence type="ECO:0000313" key="10">
    <source>
        <dbReference type="Proteomes" id="UP000295310"/>
    </source>
</evidence>
<keyword evidence="5 7" id="KW-1133">Transmembrane helix</keyword>
<evidence type="ECO:0000256" key="2">
    <source>
        <dbReference type="ARBA" id="ARBA00006448"/>
    </source>
</evidence>
<feature type="transmembrane region" description="Helical" evidence="7">
    <location>
        <begin position="63"/>
        <end position="81"/>
    </location>
</feature>
<keyword evidence="6 7" id="KW-0472">Membrane</keyword>
<dbReference type="EMBL" id="SCWA01000003">
    <property type="protein sequence ID" value="TDL98701.1"/>
    <property type="molecule type" value="Genomic_DNA"/>
</dbReference>
<keyword evidence="4 7" id="KW-0812">Transmembrane</keyword>
<gene>
    <name evidence="9" type="ORF">ERX27_02410</name>
</gene>
<dbReference type="PANTHER" id="PTHR34582:SF6">
    <property type="entry name" value="UPF0702 TRANSMEMBRANE PROTEIN YCAP"/>
    <property type="match status" value="1"/>
</dbReference>
<dbReference type="Gene3D" id="3.30.240.20">
    <property type="entry name" value="bsu07140 like domains"/>
    <property type="match status" value="1"/>
</dbReference>
<feature type="domain" description="YetF C-terminal" evidence="8">
    <location>
        <begin position="88"/>
        <end position="157"/>
    </location>
</feature>
<reference evidence="9 10" key="1">
    <citation type="submission" date="2019-01" db="EMBL/GenBank/DDBJ databases">
        <title>Draft genome sequences of the type strains of six Macrococcus species.</title>
        <authorList>
            <person name="Mazhar S."/>
            <person name="Altermann E."/>
            <person name="Hill C."/>
            <person name="Mcauliffe O."/>
        </authorList>
    </citation>
    <scope>NUCLEOTIDE SEQUENCE [LARGE SCALE GENOMIC DNA]</scope>
    <source>
        <strain evidence="9 10">CCM4811</strain>
    </source>
</reference>
<feature type="transmembrane region" description="Helical" evidence="7">
    <location>
        <begin position="6"/>
        <end position="27"/>
    </location>
</feature>
<comment type="subcellular location">
    <subcellularLocation>
        <location evidence="1">Cell membrane</location>
        <topology evidence="1">Multi-pass membrane protein</topology>
    </subcellularLocation>
</comment>
<dbReference type="AlphaFoldDB" id="A0A4R6BFP3"/>
<accession>A0A4R6BFP3</accession>